<name>A0ABU5H8K5_9BACT</name>
<dbReference type="SUPFAM" id="SSF102405">
    <property type="entry name" value="MCP/YpsA-like"/>
    <property type="match status" value="1"/>
</dbReference>
<proteinExistence type="predicted"/>
<keyword evidence="2" id="KW-1185">Reference proteome</keyword>
<protein>
    <submittedName>
        <fullName evidence="1">Molybdenum cofactor carrier protein</fullName>
    </submittedName>
</protein>
<gene>
    <name evidence="1" type="ORF">SYV04_24775</name>
</gene>
<comment type="caution">
    <text evidence="1">The sequence shown here is derived from an EMBL/GenBank/DDBJ whole genome shotgun (WGS) entry which is preliminary data.</text>
</comment>
<dbReference type="RefSeq" id="WP_321548350.1">
    <property type="nucleotide sequence ID" value="NZ_JAXIVS010000008.1"/>
</dbReference>
<evidence type="ECO:0000313" key="1">
    <source>
        <dbReference type="EMBL" id="MDY7229631.1"/>
    </source>
</evidence>
<dbReference type="Gene3D" id="3.40.50.450">
    <property type="match status" value="1"/>
</dbReference>
<accession>A0ABU5H8K5</accession>
<reference evidence="1 2" key="1">
    <citation type="submission" date="2023-12" db="EMBL/GenBank/DDBJ databases">
        <title>the genome sequence of Hyalangium sp. s54d21.</title>
        <authorList>
            <person name="Zhang X."/>
        </authorList>
    </citation>
    <scope>NUCLEOTIDE SEQUENCE [LARGE SCALE GENOMIC DNA]</scope>
    <source>
        <strain evidence="2">s54d21</strain>
    </source>
</reference>
<dbReference type="Pfam" id="PF18306">
    <property type="entry name" value="LDcluster4"/>
    <property type="match status" value="1"/>
</dbReference>
<evidence type="ECO:0000313" key="2">
    <source>
        <dbReference type="Proteomes" id="UP001291309"/>
    </source>
</evidence>
<sequence>MLQRRKIIGVMGSGTEEYRERVIPLARWLAEHGYDLLTGAGQGVMRAAAEAFIAVPGRRGLSVGIVPGEVEDGAYRPKAGYPSEFIELPVFTHLPLSGERGKDSMSRNHINVLTAQALVFLPGQAGSVAEAELALRYRKPALLFGQGREFHRFPERLERTDSLEHVCEWLLSTVR</sequence>
<dbReference type="InterPro" id="IPR041164">
    <property type="entry name" value="LDcluster4"/>
</dbReference>
<organism evidence="1 2">
    <name type="scientific">Hyalangium rubrum</name>
    <dbReference type="NCBI Taxonomy" id="3103134"/>
    <lineage>
        <taxon>Bacteria</taxon>
        <taxon>Pseudomonadati</taxon>
        <taxon>Myxococcota</taxon>
        <taxon>Myxococcia</taxon>
        <taxon>Myxococcales</taxon>
        <taxon>Cystobacterineae</taxon>
        <taxon>Archangiaceae</taxon>
        <taxon>Hyalangium</taxon>
    </lineage>
</organism>
<dbReference type="Proteomes" id="UP001291309">
    <property type="component" value="Unassembled WGS sequence"/>
</dbReference>
<dbReference type="EMBL" id="JAXIVS010000008">
    <property type="protein sequence ID" value="MDY7229631.1"/>
    <property type="molecule type" value="Genomic_DNA"/>
</dbReference>